<evidence type="ECO:0000256" key="4">
    <source>
        <dbReference type="ARBA" id="ARBA00023163"/>
    </source>
</evidence>
<dbReference type="InterPro" id="IPR005650">
    <property type="entry name" value="BlaI_family"/>
</dbReference>
<dbReference type="Gene3D" id="1.10.10.10">
    <property type="entry name" value="Winged helix-like DNA-binding domain superfamily/Winged helix DNA-binding domain"/>
    <property type="match status" value="1"/>
</dbReference>
<dbReference type="InterPro" id="IPR014071">
    <property type="entry name" value="Cu_transp_CopY/TcrY"/>
</dbReference>
<protein>
    <submittedName>
        <fullName evidence="5">CopY/TcrY family copper transport repressor</fullName>
    </submittedName>
</protein>
<evidence type="ECO:0000256" key="1">
    <source>
        <dbReference type="ARBA" id="ARBA00011046"/>
    </source>
</evidence>
<gene>
    <name evidence="5" type="ORF">EW139_09790</name>
</gene>
<keyword evidence="3" id="KW-0238">DNA-binding</keyword>
<dbReference type="NCBIfam" id="TIGR02698">
    <property type="entry name" value="CopY_TcrY"/>
    <property type="match status" value="1"/>
</dbReference>
<evidence type="ECO:0000256" key="2">
    <source>
        <dbReference type="ARBA" id="ARBA00023015"/>
    </source>
</evidence>
<evidence type="ECO:0000313" key="5">
    <source>
        <dbReference type="EMBL" id="QBR48389.1"/>
    </source>
</evidence>
<dbReference type="SUPFAM" id="SSF46785">
    <property type="entry name" value="Winged helix' DNA-binding domain"/>
    <property type="match status" value="1"/>
</dbReference>
<dbReference type="Pfam" id="PF03965">
    <property type="entry name" value="Penicillinase_R"/>
    <property type="match status" value="1"/>
</dbReference>
<proteinExistence type="inferred from homology"/>
<accession>A0ABX5SPQ6</accession>
<dbReference type="InterPro" id="IPR036390">
    <property type="entry name" value="WH_DNA-bd_sf"/>
</dbReference>
<keyword evidence="6" id="KW-1185">Reference proteome</keyword>
<reference evidence="5 6" key="1">
    <citation type="submission" date="2019-03" db="EMBL/GenBank/DDBJ databases">
        <title>Complete Genome Sequence of Leuconostoc kimchii strain NKJ218 Isolated from Homemade Kimchi.</title>
        <authorList>
            <person name="Jung J.Y."/>
            <person name="Jin H.M."/>
            <person name="Jung J.-W."/>
            <person name="Lee S.-Y."/>
            <person name="Ryu B.-G."/>
            <person name="Han S.-S."/>
            <person name="Kang H.K."/>
            <person name="Choi H.W."/>
            <person name="Chung E.J."/>
            <person name="Choi K.-M."/>
        </authorList>
    </citation>
    <scope>NUCLEOTIDE SEQUENCE [LARGE SCALE GENOMIC DNA]</scope>
    <source>
        <strain evidence="5 6">NKJ218</strain>
    </source>
</reference>
<sequence>MIKHNQTMTNSEWEIMRVIWTLGEATSRQIIRIMSLKKDWAPSTVKTLLTRLQTKGYLTDNGASRDRLYIPTVAEHDAMMHALNHTIQAMCAMCVGDAMANVIATTELSQGDILNLQRVLKEKYATAPETVTCNCMPNHWEELK</sequence>
<keyword evidence="4" id="KW-0804">Transcription</keyword>
<name>A0ABX5SPQ6_9LACO</name>
<comment type="similarity">
    <text evidence="1">Belongs to the BlaI transcriptional regulatory family.</text>
</comment>
<organism evidence="5 6">
    <name type="scientific">Leuconostoc kimchii</name>
    <dbReference type="NCBI Taxonomy" id="136609"/>
    <lineage>
        <taxon>Bacteria</taxon>
        <taxon>Bacillati</taxon>
        <taxon>Bacillota</taxon>
        <taxon>Bacilli</taxon>
        <taxon>Lactobacillales</taxon>
        <taxon>Lactobacillaceae</taxon>
        <taxon>Leuconostoc</taxon>
    </lineage>
</organism>
<keyword evidence="2" id="KW-0805">Transcription regulation</keyword>
<dbReference type="RefSeq" id="WP_134833625.1">
    <property type="nucleotide sequence ID" value="NZ_CP037939.1"/>
</dbReference>
<dbReference type="InterPro" id="IPR036388">
    <property type="entry name" value="WH-like_DNA-bd_sf"/>
</dbReference>
<evidence type="ECO:0000313" key="6">
    <source>
        <dbReference type="Proteomes" id="UP000295756"/>
    </source>
</evidence>
<evidence type="ECO:0000256" key="3">
    <source>
        <dbReference type="ARBA" id="ARBA00023125"/>
    </source>
</evidence>
<dbReference type="EMBL" id="CP037939">
    <property type="protein sequence ID" value="QBR48389.1"/>
    <property type="molecule type" value="Genomic_DNA"/>
</dbReference>
<dbReference type="PIRSF" id="PIRSF019455">
    <property type="entry name" value="CopR_AtkY"/>
    <property type="match status" value="1"/>
</dbReference>
<dbReference type="Proteomes" id="UP000295756">
    <property type="component" value="Chromosome"/>
</dbReference>